<sequence length="220" mass="25244">MRFVIQILLWAVIIFLAYLTFNAVYEPLQFNKVKEKRYTKVIKNLKDIRSAELAHKEVIGKFQGDWDSLVKFIDTAEFAITQRRDTTFLDEEYKKTYGVDQYIESVIIDTLGFVPVKDSLFNGNEQRYRNMMNVPVEGVDAKFELRAGFIQKGENQIPVFEARIPKAVVLQDQDRTLVLQENEVQSVDDVNGRYISVGSMTEVSTSGNGFDRYGGEGDND</sequence>
<gene>
    <name evidence="2" type="ORF">MKO06_12360</name>
</gene>
<keyword evidence="1" id="KW-1133">Transmembrane helix</keyword>
<accession>A0A9X2KYU1</accession>
<reference evidence="2" key="1">
    <citation type="submission" date="2022-07" db="EMBL/GenBank/DDBJ databases">
        <title>Gramela sediminis sp. nov., isolated from deep-sea sediment of the Indian Ocean.</title>
        <authorList>
            <person name="Shi H."/>
        </authorList>
    </citation>
    <scope>NUCLEOTIDE SEQUENCE</scope>
    <source>
        <strain evidence="2">GC03-9</strain>
    </source>
</reference>
<feature type="transmembrane region" description="Helical" evidence="1">
    <location>
        <begin position="7"/>
        <end position="25"/>
    </location>
</feature>
<dbReference type="AlphaFoldDB" id="A0A9X2KYU1"/>
<dbReference type="RefSeq" id="WP_241551463.1">
    <property type="nucleotide sequence ID" value="NZ_JANCNS010000002.1"/>
</dbReference>
<evidence type="ECO:0000313" key="2">
    <source>
        <dbReference type="EMBL" id="MCP9200706.1"/>
    </source>
</evidence>
<comment type="caution">
    <text evidence="2">The sequence shown here is derived from an EMBL/GenBank/DDBJ whole genome shotgun (WGS) entry which is preliminary data.</text>
</comment>
<dbReference type="Proteomes" id="UP001155280">
    <property type="component" value="Unassembled WGS sequence"/>
</dbReference>
<organism evidence="2 3">
    <name type="scientific">Christiangramia oceanisediminis</name>
    <dbReference type="NCBI Taxonomy" id="2920386"/>
    <lineage>
        <taxon>Bacteria</taxon>
        <taxon>Pseudomonadati</taxon>
        <taxon>Bacteroidota</taxon>
        <taxon>Flavobacteriia</taxon>
        <taxon>Flavobacteriales</taxon>
        <taxon>Flavobacteriaceae</taxon>
        <taxon>Christiangramia</taxon>
    </lineage>
</organism>
<protein>
    <submittedName>
        <fullName evidence="2">Uncharacterized protein</fullName>
    </submittedName>
</protein>
<dbReference type="EMBL" id="JANCNS010000002">
    <property type="protein sequence ID" value="MCP9200706.1"/>
    <property type="molecule type" value="Genomic_DNA"/>
</dbReference>
<proteinExistence type="predicted"/>
<keyword evidence="3" id="KW-1185">Reference proteome</keyword>
<keyword evidence="1" id="KW-0472">Membrane</keyword>
<keyword evidence="1" id="KW-0812">Transmembrane</keyword>
<name>A0A9X2KYU1_9FLAO</name>
<evidence type="ECO:0000256" key="1">
    <source>
        <dbReference type="SAM" id="Phobius"/>
    </source>
</evidence>
<evidence type="ECO:0000313" key="3">
    <source>
        <dbReference type="Proteomes" id="UP001155280"/>
    </source>
</evidence>